<accession>A0A423WQ48</accession>
<feature type="region of interest" description="Disordered" evidence="1">
    <location>
        <begin position="1"/>
        <end position="77"/>
    </location>
</feature>
<keyword evidence="3" id="KW-1185">Reference proteome</keyword>
<feature type="compositionally biased region" description="Basic and acidic residues" evidence="1">
    <location>
        <begin position="21"/>
        <end position="33"/>
    </location>
</feature>
<dbReference type="EMBL" id="LJZO01000001">
    <property type="protein sequence ID" value="ROW05578.1"/>
    <property type="molecule type" value="Genomic_DNA"/>
</dbReference>
<organism evidence="2 3">
    <name type="scientific">Cytospora chrysosperma</name>
    <name type="common">Cytospora canker fungus</name>
    <name type="synonym">Sphaeria chrysosperma</name>
    <dbReference type="NCBI Taxonomy" id="252740"/>
    <lineage>
        <taxon>Eukaryota</taxon>
        <taxon>Fungi</taxon>
        <taxon>Dikarya</taxon>
        <taxon>Ascomycota</taxon>
        <taxon>Pezizomycotina</taxon>
        <taxon>Sordariomycetes</taxon>
        <taxon>Sordariomycetidae</taxon>
        <taxon>Diaporthales</taxon>
        <taxon>Cytosporaceae</taxon>
        <taxon>Cytospora</taxon>
    </lineage>
</organism>
<comment type="caution">
    <text evidence="2">The sequence shown here is derived from an EMBL/GenBank/DDBJ whole genome shotgun (WGS) entry which is preliminary data.</text>
</comment>
<feature type="compositionally biased region" description="Basic and acidic residues" evidence="1">
    <location>
        <begin position="41"/>
        <end position="52"/>
    </location>
</feature>
<gene>
    <name evidence="2" type="ORF">VSDG_00425</name>
</gene>
<dbReference type="AlphaFoldDB" id="A0A423WQ48"/>
<name>A0A423WQ48_CYTCH</name>
<evidence type="ECO:0000313" key="3">
    <source>
        <dbReference type="Proteomes" id="UP000284375"/>
    </source>
</evidence>
<sequence length="77" mass="8423">MAQSEQVRTVGATPKDGQVGDDLRGLGDWHHLGDTNPRPPFADKNKNRDTKIKTRGKKSQQMPRLEATDGQATPTAV</sequence>
<protein>
    <submittedName>
        <fullName evidence="2">Uncharacterized protein</fullName>
    </submittedName>
</protein>
<dbReference type="Proteomes" id="UP000284375">
    <property type="component" value="Unassembled WGS sequence"/>
</dbReference>
<evidence type="ECO:0000313" key="2">
    <source>
        <dbReference type="EMBL" id="ROW05578.1"/>
    </source>
</evidence>
<evidence type="ECO:0000256" key="1">
    <source>
        <dbReference type="SAM" id="MobiDB-lite"/>
    </source>
</evidence>
<proteinExistence type="predicted"/>
<reference evidence="2 3" key="1">
    <citation type="submission" date="2015-09" db="EMBL/GenBank/DDBJ databases">
        <title>Host preference determinants of Valsa canker pathogens revealed by comparative genomics.</title>
        <authorList>
            <person name="Yin Z."/>
            <person name="Huang L."/>
        </authorList>
    </citation>
    <scope>NUCLEOTIDE SEQUENCE [LARGE SCALE GENOMIC DNA]</scope>
    <source>
        <strain evidence="2 3">YSFL</strain>
    </source>
</reference>